<keyword evidence="6" id="KW-0689">Ribosomal protein</keyword>
<dbReference type="GO" id="GO:0030687">
    <property type="term" value="C:preribosome, large subunit precursor"/>
    <property type="evidence" value="ECO:0007669"/>
    <property type="project" value="EnsemblFungi"/>
</dbReference>
<keyword evidence="7" id="KW-1185">Reference proteome</keyword>
<feature type="compositionally biased region" description="Acidic residues" evidence="4">
    <location>
        <begin position="150"/>
        <end position="159"/>
    </location>
</feature>
<feature type="domain" description="TRASH" evidence="5">
    <location>
        <begin position="6"/>
        <end position="44"/>
    </location>
</feature>
<dbReference type="OrthoDB" id="10262490at2759"/>
<evidence type="ECO:0000313" key="6">
    <source>
        <dbReference type="EMBL" id="CEJ85676.1"/>
    </source>
</evidence>
<dbReference type="InterPro" id="IPR000988">
    <property type="entry name" value="Ribosomal_eL24-rel_N"/>
</dbReference>
<dbReference type="PANTHER" id="PTHR10792">
    <property type="entry name" value="60S RIBOSOMAL PROTEIN L24"/>
    <property type="match status" value="1"/>
</dbReference>
<reference evidence="6 7" key="1">
    <citation type="journal article" date="2015" name="Genome Announc.">
        <title>Draft Genome Sequence and Gene Annotation of the Entomopathogenic Fungus Verticillium hemipterigenum.</title>
        <authorList>
            <person name="Horn F."/>
            <person name="Habel A."/>
            <person name="Scharf D.H."/>
            <person name="Dworschak J."/>
            <person name="Brakhage A.A."/>
            <person name="Guthke R."/>
            <person name="Hertweck C."/>
            <person name="Linde J."/>
        </authorList>
    </citation>
    <scope>NUCLEOTIDE SEQUENCE [LARGE SCALE GENOMIC DNA]</scope>
</reference>
<dbReference type="Proteomes" id="UP000039046">
    <property type="component" value="Unassembled WGS sequence"/>
</dbReference>
<dbReference type="CDD" id="cd00472">
    <property type="entry name" value="Ribosomal_L24e_L24"/>
    <property type="match status" value="1"/>
</dbReference>
<dbReference type="InterPro" id="IPR011017">
    <property type="entry name" value="TRASH_dom"/>
</dbReference>
<dbReference type="GO" id="GO:0005840">
    <property type="term" value="C:ribosome"/>
    <property type="evidence" value="ECO:0007669"/>
    <property type="project" value="UniProtKB-KW"/>
</dbReference>
<dbReference type="STRING" id="1531966.A0A0A1TCF4"/>
<organism evidence="6 7">
    <name type="scientific">[Torrubiella] hemipterigena</name>
    <dbReference type="NCBI Taxonomy" id="1531966"/>
    <lineage>
        <taxon>Eukaryota</taxon>
        <taxon>Fungi</taxon>
        <taxon>Dikarya</taxon>
        <taxon>Ascomycota</taxon>
        <taxon>Pezizomycotina</taxon>
        <taxon>Sordariomycetes</taxon>
        <taxon>Hypocreomycetidae</taxon>
        <taxon>Hypocreales</taxon>
        <taxon>Clavicipitaceae</taxon>
        <taxon>Clavicipitaceae incertae sedis</taxon>
        <taxon>'Torrubiella' clade</taxon>
    </lineage>
</organism>
<proteinExistence type="inferred from homology"/>
<keyword evidence="6" id="KW-0687">Ribonucleoprotein</keyword>
<dbReference type="GO" id="GO:0001671">
    <property type="term" value="F:ATPase activator activity"/>
    <property type="evidence" value="ECO:0007669"/>
    <property type="project" value="EnsemblFungi"/>
</dbReference>
<dbReference type="SUPFAM" id="SSF57716">
    <property type="entry name" value="Glucocorticoid receptor-like (DNA-binding domain)"/>
    <property type="match status" value="1"/>
</dbReference>
<dbReference type="EMBL" id="CDHN01000002">
    <property type="protein sequence ID" value="CEJ85676.1"/>
    <property type="molecule type" value="Genomic_DNA"/>
</dbReference>
<dbReference type="GO" id="GO:0051117">
    <property type="term" value="F:ATPase binding"/>
    <property type="evidence" value="ECO:0007669"/>
    <property type="project" value="EnsemblFungi"/>
</dbReference>
<dbReference type="InterPro" id="IPR056366">
    <property type="entry name" value="Ribosomal_eL24"/>
</dbReference>
<feature type="region of interest" description="Disordered" evidence="4">
    <location>
        <begin position="140"/>
        <end position="194"/>
    </location>
</feature>
<dbReference type="SMART" id="SM00746">
    <property type="entry name" value="TRASH"/>
    <property type="match status" value="1"/>
</dbReference>
<dbReference type="GO" id="GO:1902626">
    <property type="term" value="P:assembly of large subunit precursor of preribosome"/>
    <property type="evidence" value="ECO:0007669"/>
    <property type="project" value="EnsemblFungi"/>
</dbReference>
<dbReference type="GO" id="GO:0005730">
    <property type="term" value="C:nucleolus"/>
    <property type="evidence" value="ECO:0007669"/>
    <property type="project" value="EnsemblFungi"/>
</dbReference>
<dbReference type="AlphaFoldDB" id="A0A0A1TCF4"/>
<dbReference type="Pfam" id="PF01246">
    <property type="entry name" value="Ribosomal_L24e"/>
    <property type="match status" value="1"/>
</dbReference>
<dbReference type="GO" id="GO:0003735">
    <property type="term" value="F:structural constituent of ribosome"/>
    <property type="evidence" value="ECO:0007669"/>
    <property type="project" value="InterPro"/>
</dbReference>
<dbReference type="Gene3D" id="2.30.170.20">
    <property type="entry name" value="Ribosomal protein L24e"/>
    <property type="match status" value="1"/>
</dbReference>
<evidence type="ECO:0000313" key="7">
    <source>
        <dbReference type="Proteomes" id="UP000039046"/>
    </source>
</evidence>
<dbReference type="PANTHER" id="PTHR10792:SF8">
    <property type="entry name" value="RIBOSOME BIOGENESIS PROTEIN RLP24-RELATED"/>
    <property type="match status" value="1"/>
</dbReference>
<protein>
    <recommendedName>
        <fullName evidence="2">Ribosome biogenesis protein RLP24</fullName>
    </recommendedName>
</protein>
<accession>A0A0A1TCF4</accession>
<comment type="similarity">
    <text evidence="1">Belongs to the eukaryotic ribosomal protein eL24 family.</text>
</comment>
<dbReference type="FunFam" id="2.30.170.20:FF:000001">
    <property type="entry name" value="probable ribosome biogenesis protein RLP24"/>
    <property type="match status" value="1"/>
</dbReference>
<evidence type="ECO:0000256" key="2">
    <source>
        <dbReference type="ARBA" id="ARBA00018397"/>
    </source>
</evidence>
<keyword evidence="3" id="KW-0690">Ribosome biogenesis</keyword>
<evidence type="ECO:0000256" key="4">
    <source>
        <dbReference type="SAM" id="MobiDB-lite"/>
    </source>
</evidence>
<name>A0A0A1TCF4_9HYPO</name>
<dbReference type="InterPro" id="IPR038630">
    <property type="entry name" value="L24e/L24_sf"/>
</dbReference>
<feature type="compositionally biased region" description="Acidic residues" evidence="4">
    <location>
        <begin position="181"/>
        <end position="194"/>
    </location>
</feature>
<dbReference type="HOGENOM" id="CLU_089419_0_0_1"/>
<gene>
    <name evidence="6" type="ORF">VHEMI03840</name>
</gene>
<sequence>MRVDPCSFCGRPSYPSKGITFVRNDGKSFRFCRSKCHRNFKMKRNPRKLKWTKAHRRNAGKEMVVDSTLLFGQRRNEPIRYDRDIVEKTLSAMKRISEIRSRRERVFYKKRMAGKRERDLATARKLVAENEHLLPRMRGSEKKRLAEMGATEEEIEAEEETRTNKSSVFGKERRRVRIQVDGDEEEVGDDMDMD</sequence>
<evidence type="ECO:0000256" key="1">
    <source>
        <dbReference type="ARBA" id="ARBA00005647"/>
    </source>
</evidence>
<evidence type="ECO:0000256" key="3">
    <source>
        <dbReference type="ARBA" id="ARBA00022517"/>
    </source>
</evidence>
<evidence type="ECO:0000259" key="5">
    <source>
        <dbReference type="SMART" id="SM00746"/>
    </source>
</evidence>